<evidence type="ECO:0000256" key="3">
    <source>
        <dbReference type="ARBA" id="ARBA00022574"/>
    </source>
</evidence>
<accession>A0AA88I0T7</accession>
<protein>
    <recommendedName>
        <fullName evidence="8">Transcription initiation factor TFIID subunit 5</fullName>
    </recommendedName>
</protein>
<sequence length="663" mass="74765">MASVDSNDPANQRNVPDDDKKSLMFVLNYLRKRDLRATEDLLRKETGLSENEADGTIGGFQSLPRTTGSDPKTYIDSYKSFSKYIDQALDSYRPEMSLVRFPVFVHMYLQLVESSNEDIAKQFMDKFSVEQEDWFQDDIIRLKNVVRNEQLYGNEFVDSMKNADYTIRMSKDVYSSLKRFLSDPSNKAVSTTIRDHIQIDSHDGLPRSKETVESLIGSRIGESSSAENKAKVFYGLLREPDIQYTSIEIEDNENGELAPEGEKPKKKKIKKDSLYGKKSRNDPNAPPNNRIPLPELREVDVAEKKRAVREAEKRVAIGAENLPSICFYTMMNSSEIVTCIEIAEDSSLIAAGFSDSSLKVFSLTPQKLRTMKPAEQLLELDREAEDVLARMMDERTGEHTKTLHGHSGPVYDASFSPDRTMLLSCSEDTTIRLWSLQVWSCLVVYKGHQFPVWSVKFSPHGYYFASGGYDRTGRLWATDHPQPLRMFAGHHSDVDVVQFHPNSNYVVTGSTDRCIRMWDVLTGKCVFNMTGHKASIQCLSFSPDGRFLASGDRDGHLHIWDLAHEAAPVAQLPAHDSVIYSITFGRGEGNVIASGSMDYSVALWDFGKITEDLTEDAMTQYSTDVKKNVDGFLLGRYPTKKTAVLALHFSRRNLLIGAGMFEG</sequence>
<evidence type="ECO:0000256" key="1">
    <source>
        <dbReference type="ARBA" id="ARBA00004123"/>
    </source>
</evidence>
<dbReference type="GO" id="GO:0006367">
    <property type="term" value="P:transcription initiation at RNA polymerase II promoter"/>
    <property type="evidence" value="ECO:0007669"/>
    <property type="project" value="TreeGrafter"/>
</dbReference>
<dbReference type="InterPro" id="IPR037264">
    <property type="entry name" value="TFIID_NTD2_sf"/>
</dbReference>
<feature type="compositionally biased region" description="Basic and acidic residues" evidence="10">
    <location>
        <begin position="271"/>
        <end position="281"/>
    </location>
</feature>
<dbReference type="PANTHER" id="PTHR19879">
    <property type="entry name" value="TRANSCRIPTION INITIATION FACTOR TFIID"/>
    <property type="match status" value="1"/>
</dbReference>
<dbReference type="Gene3D" id="2.130.10.10">
    <property type="entry name" value="YVTN repeat-like/Quinoprotein amine dehydrogenase"/>
    <property type="match status" value="2"/>
</dbReference>
<keyword evidence="3 9" id="KW-0853">WD repeat</keyword>
<dbReference type="PROSITE" id="PS50896">
    <property type="entry name" value="LISH"/>
    <property type="match status" value="1"/>
</dbReference>
<dbReference type="CDD" id="cd00200">
    <property type="entry name" value="WD40"/>
    <property type="match status" value="1"/>
</dbReference>
<dbReference type="SUPFAM" id="SSF50978">
    <property type="entry name" value="WD40 repeat-like"/>
    <property type="match status" value="1"/>
</dbReference>
<evidence type="ECO:0000256" key="9">
    <source>
        <dbReference type="PROSITE-ProRule" id="PRU00221"/>
    </source>
</evidence>
<dbReference type="GO" id="GO:0016251">
    <property type="term" value="F:RNA polymerase II general transcription initiation factor activity"/>
    <property type="evidence" value="ECO:0007669"/>
    <property type="project" value="TreeGrafter"/>
</dbReference>
<dbReference type="InterPro" id="IPR006594">
    <property type="entry name" value="LisH"/>
</dbReference>
<name>A0AA88I0T7_ARTSF</name>
<dbReference type="FunFam" id="2.130.10.10:FF:000243">
    <property type="entry name" value="Transcription initiation factor TFIID subunit 5"/>
    <property type="match status" value="1"/>
</dbReference>
<dbReference type="CDD" id="cd08044">
    <property type="entry name" value="TAF5_NTD2"/>
    <property type="match status" value="1"/>
</dbReference>
<dbReference type="EMBL" id="JAVRJZ010000008">
    <property type="protein sequence ID" value="KAK2719509.1"/>
    <property type="molecule type" value="Genomic_DNA"/>
</dbReference>
<feature type="repeat" description="WD" evidence="9">
    <location>
        <begin position="445"/>
        <end position="486"/>
    </location>
</feature>
<evidence type="ECO:0000259" key="11">
    <source>
        <dbReference type="Pfam" id="PF04494"/>
    </source>
</evidence>
<evidence type="ECO:0000256" key="4">
    <source>
        <dbReference type="ARBA" id="ARBA00022737"/>
    </source>
</evidence>
<comment type="caution">
    <text evidence="12">The sequence shown here is derived from an EMBL/GenBank/DDBJ whole genome shotgun (WGS) entry which is preliminary data.</text>
</comment>
<dbReference type="Gene3D" id="1.25.40.500">
    <property type="entry name" value="TFIID subunit TAF5, NTD2 domain"/>
    <property type="match status" value="1"/>
</dbReference>
<dbReference type="InterPro" id="IPR036322">
    <property type="entry name" value="WD40_repeat_dom_sf"/>
</dbReference>
<feature type="domain" description="TFIID subunit TAF5 NTD2" evidence="11">
    <location>
        <begin position="69"/>
        <end position="193"/>
    </location>
</feature>
<dbReference type="EMBL" id="JAVRJZ010000008">
    <property type="protein sequence ID" value="KAK2719510.1"/>
    <property type="molecule type" value="Genomic_DNA"/>
</dbReference>
<dbReference type="PRINTS" id="PR00320">
    <property type="entry name" value="GPROTEINBRPT"/>
</dbReference>
<dbReference type="InterPro" id="IPR020472">
    <property type="entry name" value="WD40_PAC1"/>
</dbReference>
<dbReference type="InterPro" id="IPR015943">
    <property type="entry name" value="WD40/YVTN_repeat-like_dom_sf"/>
</dbReference>
<keyword evidence="5" id="KW-0805">Transcription regulation</keyword>
<dbReference type="SUPFAM" id="SSF160897">
    <property type="entry name" value="Taf5 N-terminal domain-like"/>
    <property type="match status" value="1"/>
</dbReference>
<feature type="repeat" description="WD" evidence="9">
    <location>
        <begin position="487"/>
        <end position="528"/>
    </location>
</feature>
<evidence type="ECO:0000256" key="6">
    <source>
        <dbReference type="ARBA" id="ARBA00023163"/>
    </source>
</evidence>
<dbReference type="InterPro" id="IPR001680">
    <property type="entry name" value="WD40_rpt"/>
</dbReference>
<dbReference type="AlphaFoldDB" id="A0AA88I0T7"/>
<dbReference type="EMBL" id="JAVRJZ010000008">
    <property type="protein sequence ID" value="KAK2719508.1"/>
    <property type="molecule type" value="Genomic_DNA"/>
</dbReference>
<dbReference type="SMART" id="SM00320">
    <property type="entry name" value="WD40"/>
    <property type="match status" value="6"/>
</dbReference>
<comment type="subcellular location">
    <subcellularLocation>
        <location evidence="1">Nucleus</location>
    </subcellularLocation>
</comment>
<keyword evidence="4" id="KW-0677">Repeat</keyword>
<evidence type="ECO:0000256" key="7">
    <source>
        <dbReference type="ARBA" id="ARBA00023242"/>
    </source>
</evidence>
<feature type="repeat" description="WD" evidence="9">
    <location>
        <begin position="529"/>
        <end position="562"/>
    </location>
</feature>
<feature type="repeat" description="WD" evidence="9">
    <location>
        <begin position="572"/>
        <end position="605"/>
    </location>
</feature>
<dbReference type="Proteomes" id="UP001187531">
    <property type="component" value="Unassembled WGS sequence"/>
</dbReference>
<dbReference type="EMBL" id="JAVRJZ010000008">
    <property type="protein sequence ID" value="KAK2719507.1"/>
    <property type="molecule type" value="Genomic_DNA"/>
</dbReference>
<dbReference type="InterPro" id="IPR019775">
    <property type="entry name" value="WD40_repeat_CS"/>
</dbReference>
<evidence type="ECO:0000256" key="10">
    <source>
        <dbReference type="SAM" id="MobiDB-lite"/>
    </source>
</evidence>
<keyword evidence="6" id="KW-0804">Transcription</keyword>
<organism evidence="12 13">
    <name type="scientific">Artemia franciscana</name>
    <name type="common">Brine shrimp</name>
    <name type="synonym">Artemia sanfranciscana</name>
    <dbReference type="NCBI Taxonomy" id="6661"/>
    <lineage>
        <taxon>Eukaryota</taxon>
        <taxon>Metazoa</taxon>
        <taxon>Ecdysozoa</taxon>
        <taxon>Arthropoda</taxon>
        <taxon>Crustacea</taxon>
        <taxon>Branchiopoda</taxon>
        <taxon>Anostraca</taxon>
        <taxon>Artemiidae</taxon>
        <taxon>Artemia</taxon>
    </lineage>
</organism>
<comment type="similarity">
    <text evidence="2">Belongs to the WD repeat TAF5 family.</text>
</comment>
<dbReference type="PANTHER" id="PTHR19879:SF1">
    <property type="entry name" value="CANNONBALL-RELATED"/>
    <property type="match status" value="1"/>
</dbReference>
<dbReference type="PROSITE" id="PS50082">
    <property type="entry name" value="WD_REPEATS_2"/>
    <property type="match status" value="5"/>
</dbReference>
<dbReference type="PROSITE" id="PS00678">
    <property type="entry name" value="WD_REPEATS_1"/>
    <property type="match status" value="2"/>
</dbReference>
<dbReference type="GO" id="GO:0005669">
    <property type="term" value="C:transcription factor TFIID complex"/>
    <property type="evidence" value="ECO:0007669"/>
    <property type="project" value="TreeGrafter"/>
</dbReference>
<dbReference type="PROSITE" id="PS50294">
    <property type="entry name" value="WD_REPEATS_REGION"/>
    <property type="match status" value="5"/>
</dbReference>
<dbReference type="Pfam" id="PF04494">
    <property type="entry name" value="TFIID_NTD2"/>
    <property type="match status" value="1"/>
</dbReference>
<evidence type="ECO:0000313" key="12">
    <source>
        <dbReference type="EMBL" id="KAK2719510.1"/>
    </source>
</evidence>
<evidence type="ECO:0000256" key="2">
    <source>
        <dbReference type="ARBA" id="ARBA00009435"/>
    </source>
</evidence>
<keyword evidence="7" id="KW-0539">Nucleus</keyword>
<feature type="repeat" description="WD" evidence="9">
    <location>
        <begin position="403"/>
        <end position="437"/>
    </location>
</feature>
<dbReference type="EMBL" id="JAVRJZ010000008">
    <property type="protein sequence ID" value="KAK2719511.1"/>
    <property type="molecule type" value="Genomic_DNA"/>
</dbReference>
<evidence type="ECO:0000313" key="13">
    <source>
        <dbReference type="Proteomes" id="UP001187531"/>
    </source>
</evidence>
<dbReference type="Pfam" id="PF00400">
    <property type="entry name" value="WD40"/>
    <property type="match status" value="6"/>
</dbReference>
<dbReference type="InterPro" id="IPR007582">
    <property type="entry name" value="TFIID_NTD2"/>
</dbReference>
<keyword evidence="13" id="KW-1185">Reference proteome</keyword>
<evidence type="ECO:0000256" key="8">
    <source>
        <dbReference type="ARBA" id="ARBA00044130"/>
    </source>
</evidence>
<reference evidence="12" key="1">
    <citation type="submission" date="2023-07" db="EMBL/GenBank/DDBJ databases">
        <title>Chromosome-level genome assembly of Artemia franciscana.</title>
        <authorList>
            <person name="Jo E."/>
        </authorList>
    </citation>
    <scope>NUCLEOTIDE SEQUENCE</scope>
    <source>
        <tissue evidence="12">Whole body</tissue>
    </source>
</reference>
<feature type="region of interest" description="Disordered" evidence="10">
    <location>
        <begin position="247"/>
        <end position="293"/>
    </location>
</feature>
<evidence type="ECO:0000256" key="5">
    <source>
        <dbReference type="ARBA" id="ARBA00023015"/>
    </source>
</evidence>
<proteinExistence type="inferred from homology"/>
<gene>
    <name evidence="12" type="ORF">QYM36_005106</name>
</gene>
<dbReference type="EMBL" id="JAVRJZ010000008">
    <property type="protein sequence ID" value="KAK2719512.1"/>
    <property type="molecule type" value="Genomic_DNA"/>
</dbReference>